<dbReference type="RefSeq" id="WP_311577088.1">
    <property type="nucleotide sequence ID" value="NZ_JAVRIF010000001.1"/>
</dbReference>
<organism evidence="2 3">
    <name type="scientific">Thalassotalea castellviae</name>
    <dbReference type="NCBI Taxonomy" id="3075612"/>
    <lineage>
        <taxon>Bacteria</taxon>
        <taxon>Pseudomonadati</taxon>
        <taxon>Pseudomonadota</taxon>
        <taxon>Gammaproteobacteria</taxon>
        <taxon>Alteromonadales</taxon>
        <taxon>Colwelliaceae</taxon>
        <taxon>Thalassotalea</taxon>
    </lineage>
</organism>
<evidence type="ECO:0008006" key="4">
    <source>
        <dbReference type="Google" id="ProtNLM"/>
    </source>
</evidence>
<comment type="caution">
    <text evidence="2">The sequence shown here is derived from an EMBL/GenBank/DDBJ whole genome shotgun (WGS) entry which is preliminary data.</text>
</comment>
<gene>
    <name evidence="2" type="ORF">RM573_03155</name>
</gene>
<keyword evidence="1" id="KW-1133">Transmembrane helix</keyword>
<evidence type="ECO:0000313" key="2">
    <source>
        <dbReference type="EMBL" id="MDT0602583.1"/>
    </source>
</evidence>
<keyword evidence="1" id="KW-0812">Transmembrane</keyword>
<dbReference type="EMBL" id="JAVRIF010000001">
    <property type="protein sequence ID" value="MDT0602583.1"/>
    <property type="molecule type" value="Genomic_DNA"/>
</dbReference>
<feature type="transmembrane region" description="Helical" evidence="1">
    <location>
        <begin position="6"/>
        <end position="28"/>
    </location>
</feature>
<reference evidence="2 3" key="1">
    <citation type="submission" date="2023-09" db="EMBL/GenBank/DDBJ databases">
        <authorList>
            <person name="Rey-Velasco X."/>
        </authorList>
    </citation>
    <scope>NUCLEOTIDE SEQUENCE [LARGE SCALE GENOMIC DNA]</scope>
    <source>
        <strain evidence="2 3">W431</strain>
    </source>
</reference>
<keyword evidence="1" id="KW-0472">Membrane</keyword>
<protein>
    <recommendedName>
        <fullName evidence="4">DUF2897 family protein</fullName>
    </recommendedName>
</protein>
<name>A0ABU2ZY73_9GAMM</name>
<evidence type="ECO:0000256" key="1">
    <source>
        <dbReference type="SAM" id="Phobius"/>
    </source>
</evidence>
<accession>A0ABU2ZY73</accession>
<sequence>MEYYREFFIVLSPCLILGFLAIVAKMLISAAKSRKGIAVAFGVMAQMLLPDPQVEKTIDTIIVAKRKVDEQEEQKDNKTG</sequence>
<keyword evidence="3" id="KW-1185">Reference proteome</keyword>
<proteinExistence type="predicted"/>
<evidence type="ECO:0000313" key="3">
    <source>
        <dbReference type="Proteomes" id="UP001266357"/>
    </source>
</evidence>
<dbReference type="Proteomes" id="UP001266357">
    <property type="component" value="Unassembled WGS sequence"/>
</dbReference>